<reference evidence="7 8" key="1">
    <citation type="journal article" date="2018" name="Environ. Microbiol.">
        <title>Genomes of ubiquitous marine and hypersaline Hydrogenovibrio, Thiomicrorhabdus and Thiomicrospira spp. encode a diversity of mechanisms to sustain chemolithoautotrophy in heterogeneous environments.</title>
        <authorList>
            <person name="Scott K.M."/>
            <person name="Williams J."/>
            <person name="Porter C.M.B."/>
            <person name="Russel S."/>
            <person name="Harmer T.L."/>
            <person name="Paul J.H."/>
            <person name="Antonen K.M."/>
            <person name="Bridges M.K."/>
            <person name="Camper G.J."/>
            <person name="Campla C.K."/>
            <person name="Casella L.G."/>
            <person name="Chase E."/>
            <person name="Conrad J.W."/>
            <person name="Cruz M.C."/>
            <person name="Dunlap D.S."/>
            <person name="Duran L."/>
            <person name="Fahsbender E.M."/>
            <person name="Goldsmith D.B."/>
            <person name="Keeley R.F."/>
            <person name="Kondoff M.R."/>
            <person name="Kussy B.I."/>
            <person name="Lane M.K."/>
            <person name="Lawler S."/>
            <person name="Leigh B.A."/>
            <person name="Lewis C."/>
            <person name="Lostal L.M."/>
            <person name="Marking D."/>
            <person name="Mancera P.A."/>
            <person name="McClenthan E.C."/>
            <person name="McIntyre E.A."/>
            <person name="Mine J.A."/>
            <person name="Modi S."/>
            <person name="Moore B.D."/>
            <person name="Morgan W.A."/>
            <person name="Nelson K.M."/>
            <person name="Nguyen K.N."/>
            <person name="Ogburn N."/>
            <person name="Parrino D.G."/>
            <person name="Pedapudi A.D."/>
            <person name="Pelham R.P."/>
            <person name="Preece A.M."/>
            <person name="Rampersad E.A."/>
            <person name="Richardson J.C."/>
            <person name="Rodgers C.M."/>
            <person name="Schaffer B.L."/>
            <person name="Sheridan N.E."/>
            <person name="Solone M.R."/>
            <person name="Staley Z.R."/>
            <person name="Tabuchi M."/>
            <person name="Waide R.J."/>
            <person name="Wanjugi P.W."/>
            <person name="Young S."/>
            <person name="Clum A."/>
            <person name="Daum C."/>
            <person name="Huntemann M."/>
            <person name="Ivanova N."/>
            <person name="Kyrpides N."/>
            <person name="Mikhailova N."/>
            <person name="Palaniappan K."/>
            <person name="Pillay M."/>
            <person name="Reddy T.B.K."/>
            <person name="Shapiro N."/>
            <person name="Stamatis D."/>
            <person name="Varghese N."/>
            <person name="Woyke T."/>
            <person name="Boden R."/>
            <person name="Freyermuth S.K."/>
            <person name="Kerfeld C.A."/>
        </authorList>
    </citation>
    <scope>NUCLEOTIDE SEQUENCE [LARGE SCALE GENOMIC DNA]</scope>
    <source>
        <strain evidence="7 8">JR-2</strain>
    </source>
</reference>
<comment type="subcellular location">
    <subcellularLocation>
        <location evidence="1">Cell inner membrane</location>
    </subcellularLocation>
</comment>
<evidence type="ECO:0000256" key="1">
    <source>
        <dbReference type="ARBA" id="ARBA00004533"/>
    </source>
</evidence>
<dbReference type="GO" id="GO:0016746">
    <property type="term" value="F:acyltransferase activity"/>
    <property type="evidence" value="ECO:0007669"/>
    <property type="project" value="UniProtKB-KW"/>
</dbReference>
<dbReference type="Pfam" id="PF03279">
    <property type="entry name" value="Lip_A_acyltrans"/>
    <property type="match status" value="1"/>
</dbReference>
<evidence type="ECO:0000313" key="8">
    <source>
        <dbReference type="Proteomes" id="UP000285478"/>
    </source>
</evidence>
<keyword evidence="2" id="KW-1003">Cell membrane</keyword>
<evidence type="ECO:0000256" key="6">
    <source>
        <dbReference type="ARBA" id="ARBA00023315"/>
    </source>
</evidence>
<name>A0A410H167_9GAMM</name>
<keyword evidence="6" id="KW-0012">Acyltransferase</keyword>
<dbReference type="EMBL" id="CP035033">
    <property type="protein sequence ID" value="QAB14201.1"/>
    <property type="molecule type" value="Genomic_DNA"/>
</dbReference>
<evidence type="ECO:0000256" key="4">
    <source>
        <dbReference type="ARBA" id="ARBA00022679"/>
    </source>
</evidence>
<keyword evidence="5" id="KW-0472">Membrane</keyword>
<keyword evidence="3" id="KW-0997">Cell inner membrane</keyword>
<evidence type="ECO:0000256" key="5">
    <source>
        <dbReference type="ARBA" id="ARBA00023136"/>
    </source>
</evidence>
<dbReference type="PANTHER" id="PTHR30606">
    <property type="entry name" value="LIPID A BIOSYNTHESIS LAUROYL ACYLTRANSFERASE"/>
    <property type="match status" value="1"/>
</dbReference>
<dbReference type="PANTHER" id="PTHR30606:SF9">
    <property type="entry name" value="LIPID A BIOSYNTHESIS LAUROYLTRANSFERASE"/>
    <property type="match status" value="1"/>
</dbReference>
<evidence type="ECO:0000256" key="3">
    <source>
        <dbReference type="ARBA" id="ARBA00022519"/>
    </source>
</evidence>
<gene>
    <name evidence="7" type="ORF">EPV75_00185</name>
</gene>
<evidence type="ECO:0000313" key="7">
    <source>
        <dbReference type="EMBL" id="QAB14201.1"/>
    </source>
</evidence>
<evidence type="ECO:0000256" key="2">
    <source>
        <dbReference type="ARBA" id="ARBA00022475"/>
    </source>
</evidence>
<proteinExistence type="predicted"/>
<dbReference type="Proteomes" id="UP000285478">
    <property type="component" value="Chromosome"/>
</dbReference>
<dbReference type="GO" id="GO:0009247">
    <property type="term" value="P:glycolipid biosynthetic process"/>
    <property type="evidence" value="ECO:0007669"/>
    <property type="project" value="UniProtKB-ARBA"/>
</dbReference>
<dbReference type="RefSeq" id="WP_128384060.1">
    <property type="nucleotide sequence ID" value="NZ_CP035033.1"/>
</dbReference>
<dbReference type="CDD" id="cd07984">
    <property type="entry name" value="LPLAT_LABLAT-like"/>
    <property type="match status" value="1"/>
</dbReference>
<protein>
    <recommendedName>
        <fullName evidence="9">Lipid A biosynthesis acyltransferase</fullName>
    </recommendedName>
</protein>
<keyword evidence="8" id="KW-1185">Reference proteome</keyword>
<dbReference type="AlphaFoldDB" id="A0A410H167"/>
<organism evidence="7 8">
    <name type="scientific">Hydrogenovibrio thermophilus</name>
    <dbReference type="NCBI Taxonomy" id="265883"/>
    <lineage>
        <taxon>Bacteria</taxon>
        <taxon>Pseudomonadati</taxon>
        <taxon>Pseudomonadota</taxon>
        <taxon>Gammaproteobacteria</taxon>
        <taxon>Thiotrichales</taxon>
        <taxon>Piscirickettsiaceae</taxon>
        <taxon>Hydrogenovibrio</taxon>
    </lineage>
</organism>
<sequence>MTSPKLTDWTQQKERTSGFWLKLIRGLALLFPRWLVKPLLHPIILFYMPISGKQKAASRHYLNQVLGRPAGFWDTYKHFLWFATTILDRVYFLTNRIEPFEVEYTNLEAWQASMKKNPAQLYFGAHFGSLDAIRALSSDLYDIKIKVVLKVDQNETIVKLLNELNPEMETMVIPYNGLQTIFDIHDTIESEQSVAILKDRPVGQEATVKVRFFDDEMLIPIAGFKLAKRFDIPVTVFFGRFEGGNRYHVYSDALTFEPGASLQEMAQAYMDEVARQCCQSPYNWFNFYHYWLDDEDASK</sequence>
<dbReference type="KEGG" id="htr:EPV75_00185"/>
<dbReference type="InterPro" id="IPR004960">
    <property type="entry name" value="LipA_acyltrans"/>
</dbReference>
<evidence type="ECO:0008006" key="9">
    <source>
        <dbReference type="Google" id="ProtNLM"/>
    </source>
</evidence>
<accession>A0A410H167</accession>
<keyword evidence="4" id="KW-0808">Transferase</keyword>
<dbReference type="GO" id="GO:0005886">
    <property type="term" value="C:plasma membrane"/>
    <property type="evidence" value="ECO:0007669"/>
    <property type="project" value="UniProtKB-SubCell"/>
</dbReference>